<proteinExistence type="predicted"/>
<keyword evidence="2" id="KW-1185">Reference proteome</keyword>
<sequence length="66" mass="7508">MPETNDRDEKVLIPNFALMVSPNGDLLRQEQDSNVLDPTKVKKLDYVKSIWGATSHMQSQNLHCIP</sequence>
<dbReference type="Proteomes" id="UP001172386">
    <property type="component" value="Unassembled WGS sequence"/>
</dbReference>
<organism evidence="1 2">
    <name type="scientific">Neophaeococcomyces mojaviensis</name>
    <dbReference type="NCBI Taxonomy" id="3383035"/>
    <lineage>
        <taxon>Eukaryota</taxon>
        <taxon>Fungi</taxon>
        <taxon>Dikarya</taxon>
        <taxon>Ascomycota</taxon>
        <taxon>Pezizomycotina</taxon>
        <taxon>Eurotiomycetes</taxon>
        <taxon>Chaetothyriomycetidae</taxon>
        <taxon>Chaetothyriales</taxon>
        <taxon>Chaetothyriales incertae sedis</taxon>
        <taxon>Neophaeococcomyces</taxon>
    </lineage>
</organism>
<evidence type="ECO:0000313" key="1">
    <source>
        <dbReference type="EMBL" id="KAJ9650266.1"/>
    </source>
</evidence>
<accession>A0ACC2ZRR8</accession>
<evidence type="ECO:0000313" key="2">
    <source>
        <dbReference type="Proteomes" id="UP001172386"/>
    </source>
</evidence>
<protein>
    <submittedName>
        <fullName evidence="1">Uncharacterized protein</fullName>
    </submittedName>
</protein>
<name>A0ACC2ZRR8_9EURO</name>
<dbReference type="EMBL" id="JAPDRQ010000362">
    <property type="protein sequence ID" value="KAJ9650266.1"/>
    <property type="molecule type" value="Genomic_DNA"/>
</dbReference>
<reference evidence="1" key="1">
    <citation type="submission" date="2022-10" db="EMBL/GenBank/DDBJ databases">
        <title>Culturing micro-colonial fungi from biological soil crusts in the Mojave desert and describing Neophaeococcomyces mojavensis, and introducing the new genera and species Taxawa tesnikishii.</title>
        <authorList>
            <person name="Kurbessoian T."/>
            <person name="Stajich J.E."/>
        </authorList>
    </citation>
    <scope>NUCLEOTIDE SEQUENCE</scope>
    <source>
        <strain evidence="1">JES_112</strain>
    </source>
</reference>
<gene>
    <name evidence="1" type="ORF">H2198_010418</name>
</gene>
<comment type="caution">
    <text evidence="1">The sequence shown here is derived from an EMBL/GenBank/DDBJ whole genome shotgun (WGS) entry which is preliminary data.</text>
</comment>